<dbReference type="FunFam" id="3.30.450.20:FF:000267">
    <property type="entry name" value="Voltage-dependent calcium channel subunit alpha-2/delta-1"/>
    <property type="match status" value="1"/>
</dbReference>
<keyword evidence="11" id="KW-0472">Membrane</keyword>
<dbReference type="AlphaFoldDB" id="V4A4D8"/>
<dbReference type="Pfam" id="PF08399">
    <property type="entry name" value="VWA_N"/>
    <property type="match status" value="1"/>
</dbReference>
<evidence type="ECO:0000256" key="10">
    <source>
        <dbReference type="ARBA" id="ARBA00023065"/>
    </source>
</evidence>
<dbReference type="InterPro" id="IPR013608">
    <property type="entry name" value="VWA_N"/>
</dbReference>
<reference evidence="17 18" key="1">
    <citation type="journal article" date="2013" name="Nature">
        <title>Insights into bilaterian evolution from three spiralian genomes.</title>
        <authorList>
            <person name="Simakov O."/>
            <person name="Marletaz F."/>
            <person name="Cho S.J."/>
            <person name="Edsinger-Gonzales E."/>
            <person name="Havlak P."/>
            <person name="Hellsten U."/>
            <person name="Kuo D.H."/>
            <person name="Larsson T."/>
            <person name="Lv J."/>
            <person name="Arendt D."/>
            <person name="Savage R."/>
            <person name="Osoegawa K."/>
            <person name="de Jong P."/>
            <person name="Grimwood J."/>
            <person name="Chapman J.A."/>
            <person name="Shapiro H."/>
            <person name="Aerts A."/>
            <person name="Otillar R.P."/>
            <person name="Terry A.Y."/>
            <person name="Boore J.L."/>
            <person name="Grigoriev I.V."/>
            <person name="Lindberg D.R."/>
            <person name="Seaver E.C."/>
            <person name="Weisblat D.A."/>
            <person name="Putnam N.H."/>
            <person name="Rokhsar D.S."/>
        </authorList>
    </citation>
    <scope>NUCLEOTIDE SEQUENCE [LARGE SCALE GENOMIC DNA]</scope>
</reference>
<protein>
    <recommendedName>
        <fullName evidence="16">VWFA domain-containing protein</fullName>
    </recommendedName>
</protein>
<dbReference type="InterPro" id="IPR002035">
    <property type="entry name" value="VWF_A"/>
</dbReference>
<name>V4A4D8_LOTGI</name>
<dbReference type="SUPFAM" id="SSF53300">
    <property type="entry name" value="vWA-like"/>
    <property type="match status" value="1"/>
</dbReference>
<dbReference type="GeneID" id="20240198"/>
<evidence type="ECO:0000256" key="3">
    <source>
        <dbReference type="ARBA" id="ARBA00022568"/>
    </source>
</evidence>
<evidence type="ECO:0000256" key="12">
    <source>
        <dbReference type="ARBA" id="ARBA00023180"/>
    </source>
</evidence>
<keyword evidence="12" id="KW-0325">Glycoprotein</keyword>
<keyword evidence="13" id="KW-0407">Ion channel</keyword>
<dbReference type="PROSITE" id="PS50234">
    <property type="entry name" value="VWFA"/>
    <property type="match status" value="1"/>
</dbReference>
<dbReference type="InterPro" id="IPR051173">
    <property type="entry name" value="Ca_channel_alpha-2/delta"/>
</dbReference>
<gene>
    <name evidence="17" type="ORF">LOTGIDRAFT_165858</name>
</gene>
<evidence type="ECO:0000256" key="13">
    <source>
        <dbReference type="ARBA" id="ARBA00023303"/>
    </source>
</evidence>
<keyword evidence="18" id="KW-1185">Reference proteome</keyword>
<dbReference type="STRING" id="225164.V4A4D8"/>
<dbReference type="RefSeq" id="XP_009061150.1">
    <property type="nucleotide sequence ID" value="XM_009062902.1"/>
</dbReference>
<dbReference type="OMA" id="VQNWATL"/>
<keyword evidence="4" id="KW-0107">Calcium channel</keyword>
<evidence type="ECO:0000256" key="6">
    <source>
        <dbReference type="ARBA" id="ARBA00022729"/>
    </source>
</evidence>
<dbReference type="FunFam" id="3.40.50.410:FF:000260">
    <property type="entry name" value="Predicted protein"/>
    <property type="match status" value="1"/>
</dbReference>
<keyword evidence="9" id="KW-1133">Transmembrane helix</keyword>
<feature type="domain" description="VWFA" evidence="16">
    <location>
        <begin position="247"/>
        <end position="378"/>
    </location>
</feature>
<dbReference type="Proteomes" id="UP000030746">
    <property type="component" value="Unassembled WGS sequence"/>
</dbReference>
<dbReference type="EMBL" id="KB202752">
    <property type="protein sequence ID" value="ESO88121.1"/>
    <property type="molecule type" value="Genomic_DNA"/>
</dbReference>
<evidence type="ECO:0000259" key="16">
    <source>
        <dbReference type="PROSITE" id="PS50234"/>
    </source>
</evidence>
<evidence type="ECO:0000256" key="11">
    <source>
        <dbReference type="ARBA" id="ARBA00023136"/>
    </source>
</evidence>
<evidence type="ECO:0000256" key="4">
    <source>
        <dbReference type="ARBA" id="ARBA00022673"/>
    </source>
</evidence>
<feature type="signal peptide" evidence="15">
    <location>
        <begin position="1"/>
        <end position="20"/>
    </location>
</feature>
<keyword evidence="10" id="KW-0406">Ion transport</keyword>
<dbReference type="OrthoDB" id="10054666at2759"/>
<keyword evidence="7" id="KW-0106">Calcium</keyword>
<keyword evidence="2" id="KW-0813">Transport</keyword>
<feature type="chain" id="PRO_5004716854" description="VWFA domain-containing protein" evidence="15">
    <location>
        <begin position="21"/>
        <end position="1187"/>
    </location>
</feature>
<evidence type="ECO:0000256" key="2">
    <source>
        <dbReference type="ARBA" id="ARBA00022448"/>
    </source>
</evidence>
<comment type="subcellular location">
    <subcellularLocation>
        <location evidence="1">Membrane</location>
        <topology evidence="1">Single-pass type I membrane protein</topology>
    </subcellularLocation>
</comment>
<keyword evidence="8" id="KW-0851">Voltage-gated channel</keyword>
<evidence type="ECO:0000256" key="9">
    <source>
        <dbReference type="ARBA" id="ARBA00022989"/>
    </source>
</evidence>
<evidence type="ECO:0000313" key="17">
    <source>
        <dbReference type="EMBL" id="ESO88121.1"/>
    </source>
</evidence>
<dbReference type="HOGENOM" id="CLU_273889_0_0_1"/>
<dbReference type="CTD" id="20240198"/>
<keyword evidence="3" id="KW-0109">Calcium transport</keyword>
<dbReference type="GO" id="GO:0005245">
    <property type="term" value="F:voltage-gated calcium channel activity"/>
    <property type="evidence" value="ECO:0007669"/>
    <property type="project" value="TreeGrafter"/>
</dbReference>
<keyword evidence="5" id="KW-0812">Transmembrane</keyword>
<feature type="region of interest" description="Disordered" evidence="14">
    <location>
        <begin position="779"/>
        <end position="803"/>
    </location>
</feature>
<evidence type="ECO:0000256" key="15">
    <source>
        <dbReference type="SAM" id="SignalP"/>
    </source>
</evidence>
<feature type="compositionally biased region" description="Polar residues" evidence="14">
    <location>
        <begin position="793"/>
        <end position="803"/>
    </location>
</feature>
<evidence type="ECO:0000256" key="14">
    <source>
        <dbReference type="SAM" id="MobiDB-lite"/>
    </source>
</evidence>
<dbReference type="InterPro" id="IPR036465">
    <property type="entry name" value="vWFA_dom_sf"/>
</dbReference>
<proteinExistence type="predicted"/>
<dbReference type="PANTHER" id="PTHR10166:SF43">
    <property type="entry name" value="VWA N-TERMINAL DOMAIN-CONTAINING PROTEIN"/>
    <property type="match status" value="1"/>
</dbReference>
<evidence type="ECO:0000256" key="8">
    <source>
        <dbReference type="ARBA" id="ARBA00022882"/>
    </source>
</evidence>
<organism evidence="17 18">
    <name type="scientific">Lottia gigantea</name>
    <name type="common">Giant owl limpet</name>
    <dbReference type="NCBI Taxonomy" id="225164"/>
    <lineage>
        <taxon>Eukaryota</taxon>
        <taxon>Metazoa</taxon>
        <taxon>Spiralia</taxon>
        <taxon>Lophotrochozoa</taxon>
        <taxon>Mollusca</taxon>
        <taxon>Gastropoda</taxon>
        <taxon>Patellogastropoda</taxon>
        <taxon>Lottioidea</taxon>
        <taxon>Lottiidae</taxon>
        <taxon>Lottia</taxon>
    </lineage>
</organism>
<evidence type="ECO:0000256" key="5">
    <source>
        <dbReference type="ARBA" id="ARBA00022692"/>
    </source>
</evidence>
<sequence>MLLLKSVIYLFGLWIQGINSYPGEEKHDIGTLAGDVQNWAMLIQNYILQLAGDGIKRDLTQSYLDQANYTYEKKNGAEIVRQVKLTLGDYFSKKKRAAERLAATVREIHDDFLLSNSTAGVQVLKNMDLSFYRDSDIPSKLPEDIVFNPYFRTGVSLKQSSVKLPDEVPRNDPAVINTVYFTAKLEETFLQNARDDPLLRWQYFGSTTGVTRLYPGREWSTNFAGFYNDYDARLRPWYIAATSGPKDVVIILDCSLSLKGEKFSIGKAVAKTVINTLTKQDYVNVICARASHWDEVGKWHYFDTEPMSCRQNQMVPATNSHRKDLIEKIEKLKAGGTSELQKGFEQGLKLLQSSPRTGCQSLIIFATDGVDTDGEQVRCGPGYYTRSGYVPGPICKYNFSDVWDLVTEKNSQLNPPARIFSYLIVEDAELFPGNLSCSNRGSIKKLMNGENLISQMSNYFEFLSANALSNNALWTSPYLDSWGLGLMLTHAIPVLSKVTGKYIGVVGIDATLDEIENFLTKHQWGTVDSFLINNQGETIYHPRLKPSKKLLDDPIFIPISKLERNSKGHSEEFAIIEREMKAGKTGSMTIMKAKDGKQRKYYYAALNNTEYSFAFSLAETDMEFRRSQEPVDRSKYDESYYNLLKEYKGTLLREKLPGLWRKIDIRENEKLYPGLRITYKHSTIFLAPKTHCDPTKYMYNDNLAEKTYQAHMWINGKQPDLGCESGRQKFNKGVRADVLISQPIEEIWRTRQFESINQIKWTNVGFRSGVFRTYPGHRSSRGYDPTKRPWYKRTSSAPHKTSISTPYMDAAGVGKINTISQAVFEGMTPKTDKECETWKGSPLPGGCKCDLDSDCMTKVCYMSKAPGPNADHRRCSTERVEGVTGLDILYDDFQNKTMGSMQASDFRKSCQQKYNCPDGEPGCETRCYLFDSSAYLVMDPDFLLANNLDESKYDGVTLGRKEGEVMKHLIYHHGFIKRNEDTDFQGSCRISPDAPKVTLEGIPKTPEESDDYYRNRGPIPKFSSDFGCIQDVVSFKTVDDKLGRISVCRHYVIDMLVSMYIIFISTNSASGMITGNVSGPCMSGFYYVTVLPKTNLYLLVIEDWKPYKETLFYNFNCRIARSVVNSGAYRIINGTCAHEDDSSSTLADQGKCPALLDIEMKCAYTTASGLQLSLYLFVSSVIIALII</sequence>
<keyword evidence="6 15" id="KW-0732">Signal</keyword>
<dbReference type="Gene3D" id="3.40.50.410">
    <property type="entry name" value="von Willebrand factor, type A domain"/>
    <property type="match status" value="1"/>
</dbReference>
<evidence type="ECO:0000256" key="7">
    <source>
        <dbReference type="ARBA" id="ARBA00022837"/>
    </source>
</evidence>
<dbReference type="PANTHER" id="PTHR10166">
    <property type="entry name" value="VOLTAGE-DEPENDENT CALCIUM CHANNEL SUBUNIT ALPHA-2/DELTA-RELATED"/>
    <property type="match status" value="1"/>
</dbReference>
<dbReference type="KEGG" id="lgi:LOTGIDRAFT_165858"/>
<evidence type="ECO:0000313" key="18">
    <source>
        <dbReference type="Proteomes" id="UP000030746"/>
    </source>
</evidence>
<dbReference type="Pfam" id="PF00092">
    <property type="entry name" value="VWA"/>
    <property type="match status" value="1"/>
</dbReference>
<dbReference type="GO" id="GO:0005891">
    <property type="term" value="C:voltage-gated calcium channel complex"/>
    <property type="evidence" value="ECO:0007669"/>
    <property type="project" value="TreeGrafter"/>
</dbReference>
<dbReference type="Gene3D" id="3.30.450.20">
    <property type="entry name" value="PAS domain"/>
    <property type="match status" value="2"/>
</dbReference>
<accession>V4A4D8</accession>
<evidence type="ECO:0000256" key="1">
    <source>
        <dbReference type="ARBA" id="ARBA00004479"/>
    </source>
</evidence>